<dbReference type="InterPro" id="IPR002938">
    <property type="entry name" value="FAD-bd"/>
</dbReference>
<dbReference type="NCBIfam" id="NF006144">
    <property type="entry name" value="PRK08294.1"/>
    <property type="match status" value="1"/>
</dbReference>
<evidence type="ECO:0000256" key="2">
    <source>
        <dbReference type="ARBA" id="ARBA00007801"/>
    </source>
</evidence>
<dbReference type="InterPro" id="IPR038220">
    <property type="entry name" value="PHOX_C_sf"/>
</dbReference>
<dbReference type="InterPro" id="IPR012941">
    <property type="entry name" value="Phe_hydrox_C_dim_dom"/>
</dbReference>
<evidence type="ECO:0000256" key="4">
    <source>
        <dbReference type="ARBA" id="ARBA00022827"/>
    </source>
</evidence>
<dbReference type="Gene3D" id="3.50.50.60">
    <property type="entry name" value="FAD/NAD(P)-binding domain"/>
    <property type="match status" value="1"/>
</dbReference>
<dbReference type="SUPFAM" id="SSF54373">
    <property type="entry name" value="FAD-linked reductases, C-terminal domain"/>
    <property type="match status" value="1"/>
</dbReference>
<dbReference type="PRINTS" id="PR00420">
    <property type="entry name" value="RNGMNOXGNASE"/>
</dbReference>
<dbReference type="InterPro" id="IPR036188">
    <property type="entry name" value="FAD/NAD-bd_sf"/>
</dbReference>
<dbReference type="GO" id="GO:0016709">
    <property type="term" value="F:oxidoreductase activity, acting on paired donors, with incorporation or reduction of molecular oxygen, NAD(P)H as one donor, and incorporation of one atom of oxygen"/>
    <property type="evidence" value="ECO:0007669"/>
    <property type="project" value="UniProtKB-ARBA"/>
</dbReference>
<comment type="cofactor">
    <cofactor evidence="1">
        <name>FAD</name>
        <dbReference type="ChEBI" id="CHEBI:57692"/>
    </cofactor>
</comment>
<evidence type="ECO:0000256" key="3">
    <source>
        <dbReference type="ARBA" id="ARBA00022630"/>
    </source>
</evidence>
<evidence type="ECO:0000259" key="7">
    <source>
        <dbReference type="Pfam" id="PF01494"/>
    </source>
</evidence>
<dbReference type="PANTHER" id="PTHR43004">
    <property type="entry name" value="TRK SYSTEM POTASSIUM UPTAKE PROTEIN"/>
    <property type="match status" value="1"/>
</dbReference>
<dbReference type="CDD" id="cd02979">
    <property type="entry name" value="PHOX_C"/>
    <property type="match status" value="1"/>
</dbReference>
<dbReference type="Proteomes" id="UP000321199">
    <property type="component" value="Chromosome"/>
</dbReference>
<keyword evidence="9" id="KW-0503">Monooxygenase</keyword>
<dbReference type="Gene3D" id="3.40.30.20">
    <property type="match status" value="1"/>
</dbReference>
<dbReference type="SUPFAM" id="SSF52833">
    <property type="entry name" value="Thioredoxin-like"/>
    <property type="match status" value="1"/>
</dbReference>
<comment type="similarity">
    <text evidence="2">Belongs to the PheA/TfdB FAD monooxygenase family.</text>
</comment>
<organism evidence="9 10">
    <name type="scientific">Comamonas flocculans</name>
    <dbReference type="NCBI Taxonomy" id="2597701"/>
    <lineage>
        <taxon>Bacteria</taxon>
        <taxon>Pseudomonadati</taxon>
        <taxon>Pseudomonadota</taxon>
        <taxon>Betaproteobacteria</taxon>
        <taxon>Burkholderiales</taxon>
        <taxon>Comamonadaceae</taxon>
        <taxon>Comamonas</taxon>
    </lineage>
</organism>
<evidence type="ECO:0000313" key="10">
    <source>
        <dbReference type="Proteomes" id="UP000321199"/>
    </source>
</evidence>
<evidence type="ECO:0000259" key="8">
    <source>
        <dbReference type="Pfam" id="PF07976"/>
    </source>
</evidence>
<sequence length="630" mass="69398">MQFHHHGYVSSDPRVQPAAGTGLDRPTQLPGEVDVLVVGAGPAGMIVAAQLSQFAGIHTRIIDRRASRLEIGQADGIQKRSVETFEAFGFADEIVAEGCEVTQTVFWKPDPLDPARIVRASREPEDEHGVSEYPHILVNQARVLDYFGQVMRRAPTRMQVDYGLELQELRLAEHGQYPVSALLRHTAGEHEGQMRTVRARYVVGADGAHSRVRRAVGCEFQGSASNHAWGVIDLLAVTDFPDVRTKCVIKSGEGGSILLIPREGGFMFRLYVDLGEVEPGAGGAVRQTTVEQTIARARSILRPYALDVRHVAWYSVYEVGHRVCDRFDDVPAQQRGARTPRVFIAGDAAHTHSAKAGQGMNVSMQDGFNLGWKLAHVLEGRSPESLLASYSAERQVIGQDIIDFDRRWATMMATPPEQLGSPEEVEAAYAQITEFAQGFMTQYAPSSITGKATYQHLATGFPIGRRFKSARVVRVADARPLHLGHQARADGRWRLYVFADAARAHEDSPAAALGSWLADAPESPVRAHTPVGRDDNAWFDIKIIYQQPHEAVAIEQVPLAYKPRVGPWQLVDYENVFATLPGEDIFALRGIDRAGAIVVVRPDQYVAHVLPLAARAELAAFLRGFLRPRS</sequence>
<protein>
    <submittedName>
        <fullName evidence="9">3-hydroxybenzoate 4-monooxygenase</fullName>
    </submittedName>
</protein>
<dbReference type="OrthoDB" id="3443359at2"/>
<feature type="domain" description="Phenol hydroxylase-like C-terminal dimerisation" evidence="8">
    <location>
        <begin position="441"/>
        <end position="628"/>
    </location>
</feature>
<dbReference type="GO" id="GO:0071949">
    <property type="term" value="F:FAD binding"/>
    <property type="evidence" value="ECO:0007669"/>
    <property type="project" value="InterPro"/>
</dbReference>
<feature type="region of interest" description="Disordered" evidence="6">
    <location>
        <begin position="1"/>
        <end position="27"/>
    </location>
</feature>
<dbReference type="InterPro" id="IPR050641">
    <property type="entry name" value="RIFMO-like"/>
</dbReference>
<accession>A0A5B8RUA6</accession>
<evidence type="ECO:0000313" key="9">
    <source>
        <dbReference type="EMBL" id="QEA13070.1"/>
    </source>
</evidence>
<dbReference type="KEGG" id="cof:FOZ74_08500"/>
<evidence type="ECO:0000256" key="5">
    <source>
        <dbReference type="ARBA" id="ARBA00023002"/>
    </source>
</evidence>
<dbReference type="Pfam" id="PF07976">
    <property type="entry name" value="Phe_hydrox_dim"/>
    <property type="match status" value="1"/>
</dbReference>
<reference evidence="9 10" key="1">
    <citation type="submission" date="2019-07" db="EMBL/GenBank/DDBJ databases">
        <title>Complete genome sequence of Comamonas sp. NLF 7-7 isolated from livestock.</title>
        <authorList>
            <person name="Kim D.H."/>
            <person name="Kim J.G."/>
        </authorList>
    </citation>
    <scope>NUCLEOTIDE SEQUENCE [LARGE SCALE GENOMIC DNA]</scope>
    <source>
        <strain evidence="9 10">NLF 7-7</strain>
    </source>
</reference>
<gene>
    <name evidence="9" type="ORF">FOZ74_08500</name>
</gene>
<dbReference type="AlphaFoldDB" id="A0A5B8RUA6"/>
<dbReference type="Pfam" id="PF01494">
    <property type="entry name" value="FAD_binding_3"/>
    <property type="match status" value="1"/>
</dbReference>
<keyword evidence="4" id="KW-0274">FAD</keyword>
<keyword evidence="3" id="KW-0285">Flavoprotein</keyword>
<keyword evidence="5" id="KW-0560">Oxidoreductase</keyword>
<evidence type="ECO:0000256" key="6">
    <source>
        <dbReference type="SAM" id="MobiDB-lite"/>
    </source>
</evidence>
<evidence type="ECO:0000256" key="1">
    <source>
        <dbReference type="ARBA" id="ARBA00001974"/>
    </source>
</evidence>
<proteinExistence type="inferred from homology"/>
<feature type="domain" description="FAD-binding" evidence="7">
    <location>
        <begin position="32"/>
        <end position="404"/>
    </location>
</feature>
<name>A0A5B8RUA6_9BURK</name>
<dbReference type="EMBL" id="CP042344">
    <property type="protein sequence ID" value="QEA13070.1"/>
    <property type="molecule type" value="Genomic_DNA"/>
</dbReference>
<dbReference type="SUPFAM" id="SSF51905">
    <property type="entry name" value="FAD/NAD(P)-binding domain"/>
    <property type="match status" value="1"/>
</dbReference>
<dbReference type="RefSeq" id="WP_146912663.1">
    <property type="nucleotide sequence ID" value="NZ_CP042344.1"/>
</dbReference>
<dbReference type="Gene3D" id="3.30.9.10">
    <property type="entry name" value="D-Amino Acid Oxidase, subunit A, domain 2"/>
    <property type="match status" value="1"/>
</dbReference>
<dbReference type="PANTHER" id="PTHR43004:SF19">
    <property type="entry name" value="BINDING MONOOXYGENASE, PUTATIVE (JCVI)-RELATED"/>
    <property type="match status" value="1"/>
</dbReference>
<keyword evidence="10" id="KW-1185">Reference proteome</keyword>
<dbReference type="InterPro" id="IPR036249">
    <property type="entry name" value="Thioredoxin-like_sf"/>
</dbReference>